<feature type="compositionally biased region" description="Basic residues" evidence="6">
    <location>
        <begin position="741"/>
        <end position="751"/>
    </location>
</feature>
<evidence type="ECO:0000259" key="7">
    <source>
        <dbReference type="PROSITE" id="PS50089"/>
    </source>
</evidence>
<feature type="compositionally biased region" description="Polar residues" evidence="6">
    <location>
        <begin position="659"/>
        <end position="677"/>
    </location>
</feature>
<keyword evidence="9" id="KW-1185">Reference proteome</keyword>
<feature type="compositionally biased region" description="Gly residues" evidence="6">
    <location>
        <begin position="572"/>
        <end position="584"/>
    </location>
</feature>
<feature type="region of interest" description="Disordered" evidence="6">
    <location>
        <begin position="482"/>
        <end position="824"/>
    </location>
</feature>
<dbReference type="GO" id="GO:0008270">
    <property type="term" value="F:zinc ion binding"/>
    <property type="evidence" value="ECO:0007669"/>
    <property type="project" value="UniProtKB-KW"/>
</dbReference>
<dbReference type="InterPro" id="IPR013083">
    <property type="entry name" value="Znf_RING/FYVE/PHD"/>
</dbReference>
<dbReference type="GO" id="GO:0016567">
    <property type="term" value="P:protein ubiquitination"/>
    <property type="evidence" value="ECO:0007669"/>
    <property type="project" value="TreeGrafter"/>
</dbReference>
<dbReference type="PROSITE" id="PS50089">
    <property type="entry name" value="ZF_RING_2"/>
    <property type="match status" value="2"/>
</dbReference>
<feature type="compositionally biased region" description="Low complexity" evidence="6">
    <location>
        <begin position="687"/>
        <end position="726"/>
    </location>
</feature>
<evidence type="ECO:0000313" key="8">
    <source>
        <dbReference type="EMBL" id="EGD72595.1"/>
    </source>
</evidence>
<keyword evidence="1" id="KW-0479">Metal-binding</keyword>
<dbReference type="RefSeq" id="XP_004994418.1">
    <property type="nucleotide sequence ID" value="XM_004994361.1"/>
</dbReference>
<organism evidence="9">
    <name type="scientific">Salpingoeca rosetta (strain ATCC 50818 / BSB-021)</name>
    <dbReference type="NCBI Taxonomy" id="946362"/>
    <lineage>
        <taxon>Eukaryota</taxon>
        <taxon>Choanoflagellata</taxon>
        <taxon>Craspedida</taxon>
        <taxon>Salpingoecidae</taxon>
        <taxon>Salpingoeca</taxon>
    </lineage>
</organism>
<dbReference type="SMART" id="SM00184">
    <property type="entry name" value="RING"/>
    <property type="match status" value="2"/>
</dbReference>
<reference evidence="8" key="1">
    <citation type="submission" date="2009-08" db="EMBL/GenBank/DDBJ databases">
        <title>Annotation of Salpingoeca rosetta.</title>
        <authorList>
            <consortium name="The Broad Institute Genome Sequencing Platform"/>
            <person name="Russ C."/>
            <person name="Cuomo C."/>
            <person name="Burger G."/>
            <person name="Gray M.W."/>
            <person name="Holland P.W.H."/>
            <person name="King N."/>
            <person name="Lang F.B.F."/>
            <person name="Roger A.J."/>
            <person name="Ruiz-Trillo I."/>
            <person name="Young S.K."/>
            <person name="Zeng Q."/>
            <person name="Gargeya S."/>
            <person name="Alvarado L."/>
            <person name="Berlin A."/>
            <person name="Chapman S.B."/>
            <person name="Chen Z."/>
            <person name="Freedman E."/>
            <person name="Gellesch M."/>
            <person name="Goldberg J."/>
            <person name="Griggs A."/>
            <person name="Gujja S."/>
            <person name="Heilman E."/>
            <person name="Heiman D."/>
            <person name="Howarth C."/>
            <person name="Mehta T."/>
            <person name="Neiman D."/>
            <person name="Pearson M."/>
            <person name="Roberts A."/>
            <person name="Saif S."/>
            <person name="Shea T."/>
            <person name="Shenoy N."/>
            <person name="Sisk P."/>
            <person name="Stolte C."/>
            <person name="Sykes S."/>
            <person name="White J."/>
            <person name="Yandava C."/>
            <person name="Haas B."/>
            <person name="Nusbaum C."/>
            <person name="Birren B."/>
        </authorList>
    </citation>
    <scope>NUCLEOTIDE SEQUENCE [LARGE SCALE GENOMIC DNA]</scope>
    <source>
        <strain evidence="8">ATCC 50818</strain>
    </source>
</reference>
<feature type="coiled-coil region" evidence="5">
    <location>
        <begin position="319"/>
        <end position="419"/>
    </location>
</feature>
<dbReference type="CDD" id="cd16448">
    <property type="entry name" value="RING-H2"/>
    <property type="match status" value="1"/>
</dbReference>
<dbReference type="PANTHER" id="PTHR45969">
    <property type="entry name" value="RING ZINC FINGER PROTEIN-RELATED"/>
    <property type="match status" value="1"/>
</dbReference>
<accession>F2U887</accession>
<dbReference type="Pfam" id="PF13639">
    <property type="entry name" value="zf-RING_2"/>
    <property type="match status" value="1"/>
</dbReference>
<evidence type="ECO:0000256" key="6">
    <source>
        <dbReference type="SAM" id="MobiDB-lite"/>
    </source>
</evidence>
<sequence length="824" mass="87735">MDGEEWRVAAGTGTGTAALSNASSSTVAASSGGGSHNHDMMAGMWMPTTMSTTTPSFMFPMQHMPMMTVSIPQMSIVTTSPTTMMHEPSQPPQSPQPLQFASSSLLASSASSATTPMPPVGDNDLVLAGNFDMQPSRVQPGVIPTASSTAATSTNMWGSASAATTSTTTRCLRCGRSLQDGMCALRCGHVYHEACAQSLDKCTSCRRKASSGFAHNRSFGTLYCQSAAQAKCCICLDTILLNGGGVFLGCGHVFHEECVSQVREKSCPMCRVPFRQTKRKRIIRLFLEDENSPANQTATSSSAAAGGGDGNTAGSDDVVAQLLKERAALKDENEKLAIENRSLKVNVADTQERLSSMTRQYMDTNQRLQEQSFRLNQMSSNYTKLQRKANKYDEVMKQHQELLKQVDAHKSELTALRRAVNVDANLWADCEQNASATSPQQILFINKLLVQTLADMRKAKAEVEAKVSQRDGKIAALQAQLNKVTSKAGPRTLHTSTPARSRNATHDASAPVHHGSGGSGRTRFAGGATAKRRAASNAVALTTSTSGGGGVRLPRKRAMIKDDDDDDECNGDGSGAANGSGGNNGADVKSENGGGNDDDDDEIVFLGETRSTSVATAPTVKHRTSHSSLSHHHDDDDEDDDDDLPPSGLFESARRSRPRVNSTTDSAIGSTNTSFHSPATHGLKACSSSSSSSSSLVSPSTAAPTPNASAPHSSSSSSSSHMSFSFRRTNGASARRVSNLHLHKPSTKRKNSFTGSSVQVNYGYDGLGGSHKVINRSTSTPRQLAPTQPRKQMKKKNKKKKNTSQNNQEASLLASFLQSHTHQS</sequence>
<evidence type="ECO:0000313" key="9">
    <source>
        <dbReference type="Proteomes" id="UP000007799"/>
    </source>
</evidence>
<feature type="region of interest" description="Disordered" evidence="6">
    <location>
        <begin position="82"/>
        <end position="117"/>
    </location>
</feature>
<dbReference type="KEGG" id="sre:PTSG_04331"/>
<evidence type="ECO:0000256" key="2">
    <source>
        <dbReference type="ARBA" id="ARBA00022771"/>
    </source>
</evidence>
<keyword evidence="5" id="KW-0175">Coiled coil</keyword>
<dbReference type="AlphaFoldDB" id="F2U887"/>
<gene>
    <name evidence="8" type="ORF">PTSG_04331</name>
</gene>
<feature type="compositionally biased region" description="Polar residues" evidence="6">
    <location>
        <begin position="775"/>
        <end position="790"/>
    </location>
</feature>
<dbReference type="Gene3D" id="3.30.40.10">
    <property type="entry name" value="Zinc/RING finger domain, C3HC4 (zinc finger)"/>
    <property type="match status" value="2"/>
</dbReference>
<dbReference type="GeneID" id="16075002"/>
<dbReference type="OrthoDB" id="1681166at2759"/>
<protein>
    <recommendedName>
        <fullName evidence="7">RING-type domain-containing protein</fullName>
    </recommendedName>
</protein>
<proteinExistence type="predicted"/>
<evidence type="ECO:0000256" key="4">
    <source>
        <dbReference type="PROSITE-ProRule" id="PRU00175"/>
    </source>
</evidence>
<dbReference type="GO" id="GO:0061630">
    <property type="term" value="F:ubiquitin protein ligase activity"/>
    <property type="evidence" value="ECO:0007669"/>
    <property type="project" value="TreeGrafter"/>
</dbReference>
<evidence type="ECO:0000256" key="1">
    <source>
        <dbReference type="ARBA" id="ARBA00022723"/>
    </source>
</evidence>
<feature type="compositionally biased region" description="Low complexity" evidence="6">
    <location>
        <begin position="96"/>
        <end position="113"/>
    </location>
</feature>
<dbReference type="PANTHER" id="PTHR45969:SF69">
    <property type="entry name" value="FINGER DOMAIN PROTEIN, PUTATIVE (AFU_ORTHOLOGUE AFUA_3G12190)-RELATED"/>
    <property type="match status" value="1"/>
</dbReference>
<keyword evidence="3" id="KW-0862">Zinc</keyword>
<feature type="compositionally biased region" description="Basic residues" evidence="6">
    <location>
        <begin position="791"/>
        <end position="802"/>
    </location>
</feature>
<feature type="domain" description="RING-type" evidence="7">
    <location>
        <begin position="232"/>
        <end position="271"/>
    </location>
</feature>
<dbReference type="InterPro" id="IPR001841">
    <property type="entry name" value="Znf_RING"/>
</dbReference>
<feature type="region of interest" description="Disordered" evidence="6">
    <location>
        <begin position="13"/>
        <end position="35"/>
    </location>
</feature>
<dbReference type="EMBL" id="GL832964">
    <property type="protein sequence ID" value="EGD72595.1"/>
    <property type="molecule type" value="Genomic_DNA"/>
</dbReference>
<evidence type="ECO:0000256" key="3">
    <source>
        <dbReference type="ARBA" id="ARBA00022833"/>
    </source>
</evidence>
<feature type="compositionally biased region" description="Low complexity" evidence="6">
    <location>
        <begin position="13"/>
        <end position="30"/>
    </location>
</feature>
<keyword evidence="2 4" id="KW-0863">Zinc-finger</keyword>
<dbReference type="Proteomes" id="UP000007799">
    <property type="component" value="Unassembled WGS sequence"/>
</dbReference>
<feature type="compositionally biased region" description="Acidic residues" evidence="6">
    <location>
        <begin position="635"/>
        <end position="644"/>
    </location>
</feature>
<feature type="compositionally biased region" description="Polar residues" evidence="6">
    <location>
        <begin position="493"/>
        <end position="502"/>
    </location>
</feature>
<feature type="domain" description="RING-type" evidence="7">
    <location>
        <begin position="171"/>
        <end position="206"/>
    </location>
</feature>
<dbReference type="SUPFAM" id="SSF57850">
    <property type="entry name" value="RING/U-box"/>
    <property type="match status" value="1"/>
</dbReference>
<evidence type="ECO:0000256" key="5">
    <source>
        <dbReference type="SAM" id="Coils"/>
    </source>
</evidence>
<dbReference type="InParanoid" id="F2U887"/>
<name>F2U887_SALR5</name>